<comment type="similarity">
    <text evidence="1">Belongs to the glycosyl hydrolase 3 family.</text>
</comment>
<organism evidence="5 6">
    <name type="scientific">Muribaculum intestinale</name>
    <dbReference type="NCBI Taxonomy" id="1796646"/>
    <lineage>
        <taxon>Bacteria</taxon>
        <taxon>Pseudomonadati</taxon>
        <taxon>Bacteroidota</taxon>
        <taxon>Bacteroidia</taxon>
        <taxon>Bacteroidales</taxon>
        <taxon>Muribaculaceae</taxon>
        <taxon>Muribaculum</taxon>
    </lineage>
</organism>
<proteinExistence type="inferred from homology"/>
<dbReference type="PRINTS" id="PR00133">
    <property type="entry name" value="GLHYDRLASE3"/>
</dbReference>
<feature type="domain" description="F5/8 type C" evidence="4">
    <location>
        <begin position="1"/>
        <end position="101"/>
    </location>
</feature>
<dbReference type="InterPro" id="IPR008979">
    <property type="entry name" value="Galactose-bd-like_sf"/>
</dbReference>
<keyword evidence="2" id="KW-0732">Signal</keyword>
<dbReference type="InterPro" id="IPR013783">
    <property type="entry name" value="Ig-like_fold"/>
</dbReference>
<dbReference type="InterPro" id="IPR002772">
    <property type="entry name" value="Glyco_hydro_3_C"/>
</dbReference>
<dbReference type="SMART" id="SM01217">
    <property type="entry name" value="Fn3_like"/>
    <property type="match status" value="1"/>
</dbReference>
<dbReference type="SUPFAM" id="SSF51445">
    <property type="entry name" value="(Trans)glycosidases"/>
    <property type="match status" value="1"/>
</dbReference>
<evidence type="ECO:0000256" key="3">
    <source>
        <dbReference type="ARBA" id="ARBA00022801"/>
    </source>
</evidence>
<dbReference type="Gene3D" id="2.60.120.260">
    <property type="entry name" value="Galactose-binding domain-like"/>
    <property type="match status" value="1"/>
</dbReference>
<dbReference type="Pfam" id="PF14310">
    <property type="entry name" value="Fn3-like"/>
    <property type="match status" value="1"/>
</dbReference>
<dbReference type="InterPro" id="IPR001764">
    <property type="entry name" value="Glyco_hydro_3_N"/>
</dbReference>
<dbReference type="GO" id="GO:0045493">
    <property type="term" value="P:xylan catabolic process"/>
    <property type="evidence" value="ECO:0007669"/>
    <property type="project" value="InterPro"/>
</dbReference>
<dbReference type="Gene3D" id="3.40.50.1700">
    <property type="entry name" value="Glycoside hydrolase family 3 C-terminal domain"/>
    <property type="match status" value="1"/>
</dbReference>
<dbReference type="InterPro" id="IPR036962">
    <property type="entry name" value="Glyco_hydro_3_N_sf"/>
</dbReference>
<dbReference type="Proteomes" id="UP000186351">
    <property type="component" value="Chromosome"/>
</dbReference>
<dbReference type="GO" id="GO:0031222">
    <property type="term" value="P:arabinan catabolic process"/>
    <property type="evidence" value="ECO:0007669"/>
    <property type="project" value="TreeGrafter"/>
</dbReference>
<accession>A0A1Z2XKT2</accession>
<dbReference type="AlphaFoldDB" id="A0A1B1SD02"/>
<dbReference type="SUPFAM" id="SSF52279">
    <property type="entry name" value="Beta-D-glucan exohydrolase, C-terminal domain"/>
    <property type="match status" value="1"/>
</dbReference>
<dbReference type="InterPro" id="IPR036881">
    <property type="entry name" value="Glyco_hydro_3_C_sf"/>
</dbReference>
<keyword evidence="3" id="KW-0378">Hydrolase</keyword>
<name>A0A1B1SD02_9BACT</name>
<dbReference type="STRING" id="1796646.A4V02_00970"/>
<dbReference type="GO" id="GO:0008422">
    <property type="term" value="F:beta-glucosidase activity"/>
    <property type="evidence" value="ECO:0007669"/>
    <property type="project" value="UniProtKB-ARBA"/>
</dbReference>
<dbReference type="InterPro" id="IPR017853">
    <property type="entry name" value="GH"/>
</dbReference>
<evidence type="ECO:0000313" key="5">
    <source>
        <dbReference type="EMBL" id="ANU64676.1"/>
    </source>
</evidence>
<accession>A0A1B1SD02</accession>
<dbReference type="Gene3D" id="2.60.40.10">
    <property type="entry name" value="Immunoglobulins"/>
    <property type="match status" value="1"/>
</dbReference>
<dbReference type="InterPro" id="IPR044993">
    <property type="entry name" value="BXL"/>
</dbReference>
<sequence>MAATSLSATARHEVSPVMSASASASQTEVAKAFDNDNTTAWTVDATLLKKPQWIMATVANPGDVQSITLTQKGATADQLRKAIEIYVTYDPMNLGEPVDFTVATDRPTGNTILKFPAKYGAHVRLAIKPGVISRTWNIYEMAIAIEAGDSVADDSGIDRSYLDTSLPIDRRIEILLAQMTPEEKMELIREGWGIPGVKRLGIPDIKKVEAIHGYSYGTGATIFPQVLGMAASWNAPLLYKVTEAIGRESLDAGSIAAWSPVLDVATDPRWGRCEESFGEDPYLCSEMGKAWVNGYQSLGLITTSKHFGAHGAPLGGRDSHDVGFNEREMREIHLVPFRNVFRECRPQSVMMSYGDYMGVPVGKSKELLKGILRDEWGFDGFIVSDCGAIANMTSRKHYTALDKIEAANDALRAGIATNCGDTYNDKEVIRAATEGRLDMTALDDVCRDMLRVMFRTGLFENNPSRPLNWDKQFPSWQSPEHVALAREMARQSIVLLKNEDSLLPLSDDIRTIAVIGPGADNLQLGDYSGKQLPGQIKSVLDGIKASASPSTGIIYSKGCGFTTDDPAGLADAVATASKADVAVVVLGDYSGHPSIDGEKRPTSGENHDLASLRFQGMQQELLDAVCATGTPVVLVAQIGRPYDLSSASRQTKAIIVNWLPGQEGGLATADVLFGNYNPAGRLPMTFPQSAAQLPLNYNFKTSGRRYEYVDMDFYPLYRFGYGLSYTTFAYSNLRISTLPDGNVEVKADITNTGSRTGDEVAQLYITDMYASVKTRVMELKGFRRITIEPGQTHTVTFTLTPYDLSLLNVDMDRVVEPGDFKIMVGGMSPDFTAKDRIKDSLGYPEGRGVTGTLRYDIPAAARYEFTITDISHNLTDGSDIVTVNVTNSGNLTDTGQLTMYVDGTRTGDTRHYELNPGQSKAITFTVPSPEGIGSPWKSLNFISRHSSIFHNR</sequence>
<dbReference type="FunFam" id="3.40.50.1700:FF:000009">
    <property type="entry name" value="Periplasmic beta-glucosidase"/>
    <property type="match status" value="1"/>
</dbReference>
<dbReference type="InterPro" id="IPR026891">
    <property type="entry name" value="Fn3-like"/>
</dbReference>
<dbReference type="FunFam" id="2.60.40.10:FF:000495">
    <property type="entry name" value="Periplasmic beta-glucosidase"/>
    <property type="match status" value="1"/>
</dbReference>
<evidence type="ECO:0000256" key="2">
    <source>
        <dbReference type="ARBA" id="ARBA00022729"/>
    </source>
</evidence>
<dbReference type="GO" id="GO:0046556">
    <property type="term" value="F:alpha-L-arabinofuranosidase activity"/>
    <property type="evidence" value="ECO:0007669"/>
    <property type="project" value="TreeGrafter"/>
</dbReference>
<dbReference type="KEGG" id="pary:A4V02_00970"/>
<evidence type="ECO:0000259" key="4">
    <source>
        <dbReference type="PROSITE" id="PS50022"/>
    </source>
</evidence>
<dbReference type="PROSITE" id="PS50022">
    <property type="entry name" value="FA58C_3"/>
    <property type="match status" value="1"/>
</dbReference>
<dbReference type="PANTHER" id="PTHR42721:SF3">
    <property type="entry name" value="BETA-D-XYLOSIDASE 5-RELATED"/>
    <property type="match status" value="1"/>
</dbReference>
<dbReference type="SUPFAM" id="SSF49785">
    <property type="entry name" value="Galactose-binding domain-like"/>
    <property type="match status" value="1"/>
</dbReference>
<gene>
    <name evidence="5" type="ORF">A4V02_00970</name>
</gene>
<evidence type="ECO:0000256" key="1">
    <source>
        <dbReference type="ARBA" id="ARBA00005336"/>
    </source>
</evidence>
<reference evidence="6" key="1">
    <citation type="submission" date="2016-04" db="EMBL/GenBank/DDBJ databases">
        <title>Complete Genome Sequences of Twelve Strains of a Stable Defined Moderately Diverse Mouse Microbiota 2 (sDMDMm2).</title>
        <authorList>
            <person name="Uchimura Y."/>
            <person name="Wyss M."/>
            <person name="Brugiroux S."/>
            <person name="Limenitakis J.P."/>
            <person name="Stecher B."/>
            <person name="McCoy K.D."/>
            <person name="Macpherson A.J."/>
        </authorList>
    </citation>
    <scope>NUCLEOTIDE SEQUENCE [LARGE SCALE GENOMIC DNA]</scope>
    <source>
        <strain evidence="6">YL27</strain>
    </source>
</reference>
<protein>
    <submittedName>
        <fullName evidence="5">Beta-glucosidase</fullName>
    </submittedName>
</protein>
<dbReference type="InterPro" id="IPR000421">
    <property type="entry name" value="FA58C"/>
</dbReference>
<evidence type="ECO:0000313" key="6">
    <source>
        <dbReference type="Proteomes" id="UP000186351"/>
    </source>
</evidence>
<dbReference type="GO" id="GO:0009044">
    <property type="term" value="F:xylan 1,4-beta-xylosidase activity"/>
    <property type="evidence" value="ECO:0007669"/>
    <property type="project" value="InterPro"/>
</dbReference>
<dbReference type="EMBL" id="CP015402">
    <property type="protein sequence ID" value="ANU64676.1"/>
    <property type="molecule type" value="Genomic_DNA"/>
</dbReference>
<dbReference type="Gene3D" id="3.20.20.300">
    <property type="entry name" value="Glycoside hydrolase, family 3, N-terminal domain"/>
    <property type="match status" value="1"/>
</dbReference>
<keyword evidence="6" id="KW-1185">Reference proteome</keyword>
<dbReference type="Pfam" id="PF00933">
    <property type="entry name" value="Glyco_hydro_3"/>
    <property type="match status" value="1"/>
</dbReference>
<dbReference type="PANTHER" id="PTHR42721">
    <property type="entry name" value="SUGAR HYDROLASE-RELATED"/>
    <property type="match status" value="1"/>
</dbReference>
<dbReference type="OrthoDB" id="9758670at2"/>
<dbReference type="Pfam" id="PF01915">
    <property type="entry name" value="Glyco_hydro_3_C"/>
    <property type="match status" value="1"/>
</dbReference>